<name>A0A4U0FG57_9BACL</name>
<keyword evidence="2" id="KW-1185">Reference proteome</keyword>
<protein>
    <submittedName>
        <fullName evidence="1">Uncharacterized protein</fullName>
    </submittedName>
</protein>
<gene>
    <name evidence="1" type="ORF">E5161_00355</name>
</gene>
<sequence>MYYLYPLAAHAPHGAPQNNENFYSAFYTLHTAGEEGRLTIDLGSDYFEKRHQEAIVRQTVRKLENLGFTVILASPEAS</sequence>
<reference evidence="1 2" key="1">
    <citation type="submission" date="2019-04" db="EMBL/GenBank/DDBJ databases">
        <title>Cohnella sp. nov., isolated from soil.</title>
        <authorList>
            <person name="Kim W."/>
        </authorList>
    </citation>
    <scope>NUCLEOTIDE SEQUENCE [LARGE SCALE GENOMIC DNA]</scope>
    <source>
        <strain evidence="1 2">CAU 1483</strain>
    </source>
</reference>
<dbReference type="Proteomes" id="UP000309673">
    <property type="component" value="Unassembled WGS sequence"/>
</dbReference>
<evidence type="ECO:0000313" key="1">
    <source>
        <dbReference type="EMBL" id="TJY43897.1"/>
    </source>
</evidence>
<dbReference type="EMBL" id="SUPK01000001">
    <property type="protein sequence ID" value="TJY43897.1"/>
    <property type="molecule type" value="Genomic_DNA"/>
</dbReference>
<accession>A0A4U0FG57</accession>
<proteinExistence type="predicted"/>
<evidence type="ECO:0000313" key="2">
    <source>
        <dbReference type="Proteomes" id="UP000309673"/>
    </source>
</evidence>
<dbReference type="AlphaFoldDB" id="A0A4U0FG57"/>
<dbReference type="OrthoDB" id="9815354at2"/>
<organism evidence="1 2">
    <name type="scientific">Cohnella pontilimi</name>
    <dbReference type="NCBI Taxonomy" id="2564100"/>
    <lineage>
        <taxon>Bacteria</taxon>
        <taxon>Bacillati</taxon>
        <taxon>Bacillota</taxon>
        <taxon>Bacilli</taxon>
        <taxon>Bacillales</taxon>
        <taxon>Paenibacillaceae</taxon>
        <taxon>Cohnella</taxon>
    </lineage>
</organism>
<comment type="caution">
    <text evidence="1">The sequence shown here is derived from an EMBL/GenBank/DDBJ whole genome shotgun (WGS) entry which is preliminary data.</text>
</comment>